<dbReference type="EMBL" id="GEEE01009031">
    <property type="protein sequence ID" value="JAP54194.1"/>
    <property type="molecule type" value="Transcribed_RNA"/>
</dbReference>
<dbReference type="PANTHER" id="PTHR11079:SF149">
    <property type="entry name" value="TRNA-SPECIFIC ADENOSINE DEAMINASE 2"/>
    <property type="match status" value="1"/>
</dbReference>
<organism evidence="5">
    <name type="scientific">Schistocephalus solidus</name>
    <name type="common">Tapeworm</name>
    <dbReference type="NCBI Taxonomy" id="70667"/>
    <lineage>
        <taxon>Eukaryota</taxon>
        <taxon>Metazoa</taxon>
        <taxon>Spiralia</taxon>
        <taxon>Lophotrochozoa</taxon>
        <taxon>Platyhelminthes</taxon>
        <taxon>Cestoda</taxon>
        <taxon>Eucestoda</taxon>
        <taxon>Diphyllobothriidea</taxon>
        <taxon>Diphyllobothriidae</taxon>
        <taxon>Schistocephalus</taxon>
    </lineage>
</organism>
<evidence type="ECO:0000256" key="3">
    <source>
        <dbReference type="ARBA" id="ARBA00022833"/>
    </source>
</evidence>
<dbReference type="PROSITE" id="PS00903">
    <property type="entry name" value="CYT_DCMP_DEAMINASES_1"/>
    <property type="match status" value="1"/>
</dbReference>
<protein>
    <submittedName>
        <fullName evidence="5">tRNA-specific adenosine deaminase 2</fullName>
    </submittedName>
</protein>
<dbReference type="AlphaFoldDB" id="A0A0V0J9J5"/>
<dbReference type="Pfam" id="PF00383">
    <property type="entry name" value="dCMP_cyt_deam_1"/>
    <property type="match status" value="1"/>
</dbReference>
<proteinExistence type="predicted"/>
<dbReference type="InterPro" id="IPR016193">
    <property type="entry name" value="Cytidine_deaminase-like"/>
</dbReference>
<gene>
    <name evidence="5" type="primary">ADAT2</name>
    <name evidence="5" type="ORF">TR88048</name>
</gene>
<dbReference type="Gene3D" id="3.40.140.10">
    <property type="entry name" value="Cytidine Deaminase, domain 2"/>
    <property type="match status" value="1"/>
</dbReference>
<dbReference type="CDD" id="cd01285">
    <property type="entry name" value="nucleoside_deaminase"/>
    <property type="match status" value="1"/>
</dbReference>
<dbReference type="PANTHER" id="PTHR11079">
    <property type="entry name" value="CYTOSINE DEAMINASE FAMILY MEMBER"/>
    <property type="match status" value="1"/>
</dbReference>
<dbReference type="EMBL" id="GEEE01017148">
    <property type="protein sequence ID" value="JAP46077.1"/>
    <property type="molecule type" value="Transcribed_RNA"/>
</dbReference>
<evidence type="ECO:0000256" key="2">
    <source>
        <dbReference type="ARBA" id="ARBA00022801"/>
    </source>
</evidence>
<name>A0A0V0J9J5_SCHSO</name>
<accession>A0A0V0J9J5</accession>
<dbReference type="GO" id="GO:0005737">
    <property type="term" value="C:cytoplasm"/>
    <property type="evidence" value="ECO:0007669"/>
    <property type="project" value="TreeGrafter"/>
</dbReference>
<dbReference type="GO" id="GO:0052717">
    <property type="term" value="F:tRNA-specific adenosine-34 deaminase activity"/>
    <property type="evidence" value="ECO:0007669"/>
    <property type="project" value="TreeGrafter"/>
</dbReference>
<feature type="domain" description="CMP/dCMP-type deaminase" evidence="4">
    <location>
        <begin position="1"/>
        <end position="123"/>
    </location>
</feature>
<dbReference type="GO" id="GO:0002100">
    <property type="term" value="P:tRNA wobble adenosine to inosine editing"/>
    <property type="evidence" value="ECO:0007669"/>
    <property type="project" value="TreeGrafter"/>
</dbReference>
<dbReference type="GO" id="GO:0005634">
    <property type="term" value="C:nucleus"/>
    <property type="evidence" value="ECO:0007669"/>
    <property type="project" value="TreeGrafter"/>
</dbReference>
<dbReference type="InterPro" id="IPR002125">
    <property type="entry name" value="CMP_dCMP_dom"/>
</dbReference>
<keyword evidence="1" id="KW-0479">Metal-binding</keyword>
<sequence length="164" mass="18168">METAFDLAKEALAANEVPIGCSFVYNGKVVASGRNHVNEYRNASLHAEILAIMELEQWCAIQNLDFAEVLSQSILYVTAEPCIMCAAALRFSLPGQPLKIVYSAKNERFGGCGSVLSIHSDPSPYPILVCEVDNRSDESIDLLKQFYKLENANAPESKRIKKRQ</sequence>
<dbReference type="GO" id="GO:0008270">
    <property type="term" value="F:zinc ion binding"/>
    <property type="evidence" value="ECO:0007669"/>
    <property type="project" value="InterPro"/>
</dbReference>
<evidence type="ECO:0000313" key="5">
    <source>
        <dbReference type="EMBL" id="JAP62291.1"/>
    </source>
</evidence>
<evidence type="ECO:0000256" key="1">
    <source>
        <dbReference type="ARBA" id="ARBA00022723"/>
    </source>
</evidence>
<keyword evidence="2" id="KW-0378">Hydrolase</keyword>
<dbReference type="EMBL" id="GEEE01006702">
    <property type="protein sequence ID" value="JAP56523.1"/>
    <property type="molecule type" value="Transcribed_RNA"/>
</dbReference>
<dbReference type="PROSITE" id="PS51747">
    <property type="entry name" value="CYT_DCMP_DEAMINASES_2"/>
    <property type="match status" value="1"/>
</dbReference>
<dbReference type="EMBL" id="GEEE01018856">
    <property type="protein sequence ID" value="JAP44369.1"/>
    <property type="molecule type" value="Transcribed_RNA"/>
</dbReference>
<keyword evidence="3" id="KW-0862">Zinc</keyword>
<reference evidence="5" key="1">
    <citation type="submission" date="2016-01" db="EMBL/GenBank/DDBJ databases">
        <title>Reference transcriptome for the parasite Schistocephalus solidus: insights into the molecular evolution of parasitism.</title>
        <authorList>
            <person name="Hebert F.O."/>
            <person name="Grambauer S."/>
            <person name="Barber I."/>
            <person name="Landry C.R."/>
            <person name="Aubin-Horth N."/>
        </authorList>
    </citation>
    <scope>NUCLEOTIDE SEQUENCE</scope>
</reference>
<dbReference type="EMBL" id="GEEE01013114">
    <property type="protein sequence ID" value="JAP50111.1"/>
    <property type="molecule type" value="Transcribed_RNA"/>
</dbReference>
<dbReference type="EMBL" id="GEEE01000934">
    <property type="protein sequence ID" value="JAP62291.1"/>
    <property type="molecule type" value="Transcribed_RNA"/>
</dbReference>
<evidence type="ECO:0000259" key="4">
    <source>
        <dbReference type="PROSITE" id="PS51747"/>
    </source>
</evidence>
<dbReference type="SUPFAM" id="SSF53927">
    <property type="entry name" value="Cytidine deaminase-like"/>
    <property type="match status" value="1"/>
</dbReference>
<dbReference type="InterPro" id="IPR016192">
    <property type="entry name" value="APOBEC/CMP_deaminase_Zn-bd"/>
</dbReference>